<comment type="cofactor">
    <cofactor evidence="1">
        <name>a divalent metal cation</name>
        <dbReference type="ChEBI" id="CHEBI:60240"/>
    </cofactor>
</comment>
<evidence type="ECO:0000256" key="20">
    <source>
        <dbReference type="ARBA" id="ARBA00049193"/>
    </source>
</evidence>
<evidence type="ECO:0000256" key="17">
    <source>
        <dbReference type="ARBA" id="ARBA00041964"/>
    </source>
</evidence>
<evidence type="ECO:0000256" key="11">
    <source>
        <dbReference type="ARBA" id="ARBA00022801"/>
    </source>
</evidence>
<dbReference type="AlphaFoldDB" id="A0A1B6EFG4"/>
<dbReference type="PANTHER" id="PTHR10625:SF14">
    <property type="entry name" value="HISTONE DEACETYLASE 8"/>
    <property type="match status" value="1"/>
</dbReference>
<dbReference type="PANTHER" id="PTHR10625">
    <property type="entry name" value="HISTONE DEACETYLASE HDAC1-RELATED"/>
    <property type="match status" value="1"/>
</dbReference>
<comment type="similarity">
    <text evidence="5">Belongs to the histone deacetylase family. HD type 1 subfamily.</text>
</comment>
<reference evidence="23" key="1">
    <citation type="submission" date="2015-12" db="EMBL/GenBank/DDBJ databases">
        <title>De novo transcriptome assembly of four potential Pierce s Disease insect vectors from Arizona vineyards.</title>
        <authorList>
            <person name="Tassone E.E."/>
        </authorList>
    </citation>
    <scope>NUCLEOTIDE SEQUENCE</scope>
</reference>
<dbReference type="InterPro" id="IPR037138">
    <property type="entry name" value="His_deacetylse_dom_sf"/>
</dbReference>
<dbReference type="EC" id="3.5.1.98" evidence="6"/>
<dbReference type="SUPFAM" id="SSF52768">
    <property type="entry name" value="Arginase/deacetylase"/>
    <property type="match status" value="2"/>
</dbReference>
<dbReference type="InterPro" id="IPR000286">
    <property type="entry name" value="HDACs"/>
</dbReference>
<comment type="subcellular location">
    <subcellularLocation>
        <location evidence="3">Chromosome</location>
    </subcellularLocation>
    <subcellularLocation>
        <location evidence="4">Cytoplasm</location>
    </subcellularLocation>
    <subcellularLocation>
        <location evidence="2">Nucleus</location>
    </subcellularLocation>
</comment>
<feature type="domain" description="Histone deacetylase" evidence="22">
    <location>
        <begin position="68"/>
        <end position="130"/>
    </location>
</feature>
<evidence type="ECO:0000256" key="1">
    <source>
        <dbReference type="ARBA" id="ARBA00001968"/>
    </source>
</evidence>
<keyword evidence="8" id="KW-0963">Cytoplasm</keyword>
<evidence type="ECO:0000256" key="7">
    <source>
        <dbReference type="ARBA" id="ARBA00022454"/>
    </source>
</evidence>
<dbReference type="GO" id="GO:0141221">
    <property type="term" value="F:histone deacetylase activity, hydrolytic mechanism"/>
    <property type="evidence" value="ECO:0007669"/>
    <property type="project" value="UniProtKB-EC"/>
</dbReference>
<evidence type="ECO:0000256" key="13">
    <source>
        <dbReference type="ARBA" id="ARBA00023015"/>
    </source>
</evidence>
<evidence type="ECO:0000256" key="9">
    <source>
        <dbReference type="ARBA" id="ARBA00022491"/>
    </source>
</evidence>
<dbReference type="GO" id="GO:0005737">
    <property type="term" value="C:cytoplasm"/>
    <property type="evidence" value="ECO:0007669"/>
    <property type="project" value="UniProtKB-SubCell"/>
</dbReference>
<evidence type="ECO:0000256" key="15">
    <source>
        <dbReference type="ARBA" id="ARBA00023242"/>
    </source>
</evidence>
<protein>
    <recommendedName>
        <fullName evidence="16">Histone deacetylase 8</fullName>
        <ecNumber evidence="6">3.5.1.98</ecNumber>
    </recommendedName>
    <alternativeName>
        <fullName evidence="17">Protein deacetylase HDAC8</fullName>
    </alternativeName>
    <alternativeName>
        <fullName evidence="18">Protein decrotonylase HDAC8</fullName>
    </alternativeName>
</protein>
<dbReference type="EMBL" id="GEDC01000694">
    <property type="protein sequence ID" value="JAS36604.1"/>
    <property type="molecule type" value="Transcribed_RNA"/>
</dbReference>
<dbReference type="Pfam" id="PF00850">
    <property type="entry name" value="Hist_deacetyl"/>
    <property type="match status" value="2"/>
</dbReference>
<evidence type="ECO:0000256" key="18">
    <source>
        <dbReference type="ARBA" id="ARBA00042783"/>
    </source>
</evidence>
<evidence type="ECO:0000313" key="23">
    <source>
        <dbReference type="EMBL" id="JAS36604.1"/>
    </source>
</evidence>
<evidence type="ECO:0000256" key="19">
    <source>
        <dbReference type="ARBA" id="ARBA00049136"/>
    </source>
</evidence>
<gene>
    <name evidence="23" type="ORF">g.5997</name>
</gene>
<keyword evidence="15" id="KW-0539">Nucleus</keyword>
<evidence type="ECO:0000256" key="3">
    <source>
        <dbReference type="ARBA" id="ARBA00004286"/>
    </source>
</evidence>
<evidence type="ECO:0000259" key="22">
    <source>
        <dbReference type="Pfam" id="PF00850"/>
    </source>
</evidence>
<evidence type="ECO:0000256" key="21">
    <source>
        <dbReference type="ARBA" id="ARBA00049416"/>
    </source>
</evidence>
<dbReference type="InterPro" id="IPR023801">
    <property type="entry name" value="His_deacetylse_dom"/>
</dbReference>
<dbReference type="InterPro" id="IPR023696">
    <property type="entry name" value="Ureohydrolase_dom_sf"/>
</dbReference>
<dbReference type="GO" id="GO:0031507">
    <property type="term" value="P:heterochromatin formation"/>
    <property type="evidence" value="ECO:0007669"/>
    <property type="project" value="TreeGrafter"/>
</dbReference>
<keyword evidence="9" id="KW-0678">Repressor</keyword>
<keyword evidence="14" id="KW-0804">Transcription</keyword>
<comment type="catalytic activity">
    <reaction evidence="20">
        <text>N(6)-(2E)-butenoyl-L-lysyl-[protein] + H2O = (2E)-2-butenoate + L-lysyl-[protein]</text>
        <dbReference type="Rhea" id="RHEA:69172"/>
        <dbReference type="Rhea" id="RHEA-COMP:9752"/>
        <dbReference type="Rhea" id="RHEA-COMP:13707"/>
        <dbReference type="ChEBI" id="CHEBI:15377"/>
        <dbReference type="ChEBI" id="CHEBI:29969"/>
        <dbReference type="ChEBI" id="CHEBI:35899"/>
        <dbReference type="ChEBI" id="CHEBI:137954"/>
    </reaction>
    <physiologicalReaction direction="left-to-right" evidence="20">
        <dbReference type="Rhea" id="RHEA:69173"/>
    </physiologicalReaction>
</comment>
<evidence type="ECO:0000256" key="2">
    <source>
        <dbReference type="ARBA" id="ARBA00004123"/>
    </source>
</evidence>
<evidence type="ECO:0000256" key="8">
    <source>
        <dbReference type="ARBA" id="ARBA00022490"/>
    </source>
</evidence>
<feature type="non-terminal residue" evidence="23">
    <location>
        <position position="132"/>
    </location>
</feature>
<dbReference type="PRINTS" id="PR01270">
    <property type="entry name" value="HDASUPER"/>
</dbReference>
<dbReference type="GO" id="GO:0005634">
    <property type="term" value="C:nucleus"/>
    <property type="evidence" value="ECO:0007669"/>
    <property type="project" value="UniProtKB-SubCell"/>
</dbReference>
<evidence type="ECO:0000256" key="12">
    <source>
        <dbReference type="ARBA" id="ARBA00022853"/>
    </source>
</evidence>
<sequence>NKEVDIAINWAGGWHHAQRDEAEGFCYINDIVLGIEELRKEYSYIFYIDLDIHHGNGVENAFAFTNKEVDIAINWAGGWHHAQRDEAEGFCYINDIVLGIEELRKEYSYIFYIDLDIHHGNGVENAFAFTNK</sequence>
<evidence type="ECO:0000256" key="16">
    <source>
        <dbReference type="ARBA" id="ARBA00040347"/>
    </source>
</evidence>
<dbReference type="GO" id="GO:0005694">
    <property type="term" value="C:chromosome"/>
    <property type="evidence" value="ECO:0007669"/>
    <property type="project" value="UniProtKB-SubCell"/>
</dbReference>
<name>A0A1B6EFG4_9HEMI</name>
<proteinExistence type="inferred from homology"/>
<keyword evidence="11" id="KW-0378">Hydrolase</keyword>
<feature type="non-terminal residue" evidence="23">
    <location>
        <position position="1"/>
    </location>
</feature>
<dbReference type="Gene3D" id="3.40.800.20">
    <property type="entry name" value="Histone deacetylase domain"/>
    <property type="match status" value="2"/>
</dbReference>
<evidence type="ECO:0000256" key="4">
    <source>
        <dbReference type="ARBA" id="ARBA00004496"/>
    </source>
</evidence>
<evidence type="ECO:0000256" key="6">
    <source>
        <dbReference type="ARBA" id="ARBA00012111"/>
    </source>
</evidence>
<dbReference type="PRINTS" id="PR01271">
    <property type="entry name" value="HISDACETLASE"/>
</dbReference>
<keyword evidence="7" id="KW-0158">Chromosome</keyword>
<evidence type="ECO:0000256" key="5">
    <source>
        <dbReference type="ARBA" id="ARBA00006457"/>
    </source>
</evidence>
<organism evidence="23">
    <name type="scientific">Clastoptera arizonana</name>
    <name type="common">Arizona spittle bug</name>
    <dbReference type="NCBI Taxonomy" id="38151"/>
    <lineage>
        <taxon>Eukaryota</taxon>
        <taxon>Metazoa</taxon>
        <taxon>Ecdysozoa</taxon>
        <taxon>Arthropoda</taxon>
        <taxon>Hexapoda</taxon>
        <taxon>Insecta</taxon>
        <taxon>Pterygota</taxon>
        <taxon>Neoptera</taxon>
        <taxon>Paraneoptera</taxon>
        <taxon>Hemiptera</taxon>
        <taxon>Auchenorrhyncha</taxon>
        <taxon>Cercopoidea</taxon>
        <taxon>Clastopteridae</taxon>
        <taxon>Clastoptera</taxon>
    </lineage>
</organism>
<feature type="domain" description="Histone deacetylase" evidence="22">
    <location>
        <begin position="4"/>
        <end position="66"/>
    </location>
</feature>
<evidence type="ECO:0000256" key="14">
    <source>
        <dbReference type="ARBA" id="ARBA00023163"/>
    </source>
</evidence>
<dbReference type="InterPro" id="IPR003084">
    <property type="entry name" value="HDAC_I/II"/>
</dbReference>
<comment type="catalytic activity">
    <reaction evidence="21">
        <text>N(6)-acetyl-L-lysyl-[histone] + H2O = L-lysyl-[histone] + acetate</text>
        <dbReference type="Rhea" id="RHEA:58196"/>
        <dbReference type="Rhea" id="RHEA-COMP:9845"/>
        <dbReference type="Rhea" id="RHEA-COMP:11338"/>
        <dbReference type="ChEBI" id="CHEBI:15377"/>
        <dbReference type="ChEBI" id="CHEBI:29969"/>
        <dbReference type="ChEBI" id="CHEBI:30089"/>
        <dbReference type="ChEBI" id="CHEBI:61930"/>
        <dbReference type="EC" id="3.5.1.98"/>
    </reaction>
    <physiologicalReaction direction="left-to-right" evidence="21">
        <dbReference type="Rhea" id="RHEA:58197"/>
    </physiologicalReaction>
</comment>
<evidence type="ECO:0000256" key="10">
    <source>
        <dbReference type="ARBA" id="ARBA00022723"/>
    </source>
</evidence>
<keyword evidence="10" id="KW-0479">Metal-binding</keyword>
<keyword evidence="13" id="KW-0805">Transcription regulation</keyword>
<keyword evidence="12" id="KW-0156">Chromatin regulator</keyword>
<comment type="catalytic activity">
    <reaction evidence="19">
        <text>N(6)-acetyl-L-lysyl-[protein] + H2O = L-lysyl-[protein] + acetate</text>
        <dbReference type="Rhea" id="RHEA:58108"/>
        <dbReference type="Rhea" id="RHEA-COMP:9752"/>
        <dbReference type="Rhea" id="RHEA-COMP:10731"/>
        <dbReference type="ChEBI" id="CHEBI:15377"/>
        <dbReference type="ChEBI" id="CHEBI:29969"/>
        <dbReference type="ChEBI" id="CHEBI:30089"/>
        <dbReference type="ChEBI" id="CHEBI:61930"/>
    </reaction>
    <physiologicalReaction direction="left-to-right" evidence="19">
        <dbReference type="Rhea" id="RHEA:58109"/>
    </physiologicalReaction>
</comment>
<dbReference type="GO" id="GO:0046872">
    <property type="term" value="F:metal ion binding"/>
    <property type="evidence" value="ECO:0007669"/>
    <property type="project" value="UniProtKB-KW"/>
</dbReference>
<accession>A0A1B6EFG4</accession>